<organism evidence="10 11">
    <name type="scientific">Candidatus Iainarchaeum sp</name>
    <dbReference type="NCBI Taxonomy" id="3101447"/>
    <lineage>
        <taxon>Archaea</taxon>
        <taxon>Candidatus Iainarchaeota</taxon>
        <taxon>Candidatus Iainarchaeia</taxon>
        <taxon>Candidatus Iainarchaeales</taxon>
        <taxon>Candidatus Iainarchaeaceae</taxon>
        <taxon>Candidatus Iainarchaeum</taxon>
    </lineage>
</organism>
<evidence type="ECO:0000313" key="11">
    <source>
        <dbReference type="Proteomes" id="UP000732298"/>
    </source>
</evidence>
<keyword evidence="4 10" id="KW-0808">Transferase</keyword>
<accession>A0A8T3YIX7</accession>
<protein>
    <recommendedName>
        <fullName evidence="3">glucose-1-phosphate thymidylyltransferase</fullName>
        <ecNumber evidence="3">2.7.7.24</ecNumber>
    </recommendedName>
</protein>
<dbReference type="InterPro" id="IPR005907">
    <property type="entry name" value="G1P_thy_trans_s"/>
</dbReference>
<evidence type="ECO:0000259" key="9">
    <source>
        <dbReference type="Pfam" id="PF00483"/>
    </source>
</evidence>
<comment type="cofactor">
    <cofactor evidence="1">
        <name>Mg(2+)</name>
        <dbReference type="ChEBI" id="CHEBI:18420"/>
    </cofactor>
</comment>
<evidence type="ECO:0000256" key="7">
    <source>
        <dbReference type="ARBA" id="ARBA00022842"/>
    </source>
</evidence>
<feature type="domain" description="Nucleotidyl transferase" evidence="9">
    <location>
        <begin position="2"/>
        <end position="236"/>
    </location>
</feature>
<dbReference type="GO" id="GO:0008879">
    <property type="term" value="F:glucose-1-phosphate thymidylyltransferase activity"/>
    <property type="evidence" value="ECO:0007669"/>
    <property type="project" value="UniProtKB-EC"/>
</dbReference>
<comment type="similarity">
    <text evidence="2">Belongs to the glucose-1-phosphate thymidylyltransferase family.</text>
</comment>
<dbReference type="PANTHER" id="PTHR43532">
    <property type="entry name" value="GLUCOSE-1-PHOSPHATE THYMIDYLYLTRANSFERASE"/>
    <property type="match status" value="1"/>
</dbReference>
<comment type="catalytic activity">
    <reaction evidence="8">
        <text>dTTP + alpha-D-glucose 1-phosphate + H(+) = dTDP-alpha-D-glucose + diphosphate</text>
        <dbReference type="Rhea" id="RHEA:15225"/>
        <dbReference type="ChEBI" id="CHEBI:15378"/>
        <dbReference type="ChEBI" id="CHEBI:33019"/>
        <dbReference type="ChEBI" id="CHEBI:37568"/>
        <dbReference type="ChEBI" id="CHEBI:57477"/>
        <dbReference type="ChEBI" id="CHEBI:58601"/>
        <dbReference type="EC" id="2.7.7.24"/>
    </reaction>
</comment>
<dbReference type="PANTHER" id="PTHR43532:SF1">
    <property type="entry name" value="GLUCOSE-1-PHOSPHATE THYMIDYLYLTRANSFERASE 1"/>
    <property type="match status" value="1"/>
</dbReference>
<evidence type="ECO:0000256" key="6">
    <source>
        <dbReference type="ARBA" id="ARBA00022723"/>
    </source>
</evidence>
<sequence length="242" mass="26760">MKGIILAGGNGKRLLPLTKRVNKHLLPVYDKPMIYYPLETLKKAGITDILVITGTDHASTIFSLLGSGKDFGVNFTFRVQDEAGGLPQAIGLAKEFIGGDKFVSINGDNMLFDDIAPFVKAFENGKEKSRVLLYETTREEAAKAGVAVLEGEKVVKVVEKPKDPPTNWVVVGVYMYTPHVFEVIKTLKPSARGELEISDIHNFYIKDGSLKASKLKKEWLDAGSFDELLRANKIVAENMHEH</sequence>
<dbReference type="InterPro" id="IPR029044">
    <property type="entry name" value="Nucleotide-diphossugar_trans"/>
</dbReference>
<keyword evidence="5" id="KW-0548">Nucleotidyltransferase</keyword>
<keyword evidence="7" id="KW-0460">Magnesium</keyword>
<dbReference type="Pfam" id="PF00483">
    <property type="entry name" value="NTP_transferase"/>
    <property type="match status" value="1"/>
</dbReference>
<dbReference type="EMBL" id="JACQPB010000024">
    <property type="protein sequence ID" value="MBI4210213.1"/>
    <property type="molecule type" value="Genomic_DNA"/>
</dbReference>
<evidence type="ECO:0000256" key="5">
    <source>
        <dbReference type="ARBA" id="ARBA00022695"/>
    </source>
</evidence>
<comment type="caution">
    <text evidence="10">The sequence shown here is derived from an EMBL/GenBank/DDBJ whole genome shotgun (WGS) entry which is preliminary data.</text>
</comment>
<dbReference type="Proteomes" id="UP000732298">
    <property type="component" value="Unassembled WGS sequence"/>
</dbReference>
<evidence type="ECO:0000256" key="1">
    <source>
        <dbReference type="ARBA" id="ARBA00001946"/>
    </source>
</evidence>
<dbReference type="Gene3D" id="3.90.550.10">
    <property type="entry name" value="Spore Coat Polysaccharide Biosynthesis Protein SpsA, Chain A"/>
    <property type="match status" value="1"/>
</dbReference>
<dbReference type="SUPFAM" id="SSF53448">
    <property type="entry name" value="Nucleotide-diphospho-sugar transferases"/>
    <property type="match status" value="1"/>
</dbReference>
<reference evidence="10" key="1">
    <citation type="submission" date="2020-07" db="EMBL/GenBank/DDBJ databases">
        <title>Huge and variable diversity of episymbiotic CPR bacteria and DPANN archaea in groundwater ecosystems.</title>
        <authorList>
            <person name="He C.Y."/>
            <person name="Keren R."/>
            <person name="Whittaker M."/>
            <person name="Farag I.F."/>
            <person name="Doudna J."/>
            <person name="Cate J.H.D."/>
            <person name="Banfield J.F."/>
        </authorList>
    </citation>
    <scope>NUCLEOTIDE SEQUENCE</scope>
    <source>
        <strain evidence="10">NC_groundwater_1296_Ag_S-0.2um_52_80</strain>
    </source>
</reference>
<keyword evidence="6" id="KW-0479">Metal-binding</keyword>
<evidence type="ECO:0000256" key="8">
    <source>
        <dbReference type="ARBA" id="ARBA00049336"/>
    </source>
</evidence>
<proteinExistence type="inferred from homology"/>
<evidence type="ECO:0000256" key="2">
    <source>
        <dbReference type="ARBA" id="ARBA00010480"/>
    </source>
</evidence>
<evidence type="ECO:0000313" key="10">
    <source>
        <dbReference type="EMBL" id="MBI4210213.1"/>
    </source>
</evidence>
<evidence type="ECO:0000256" key="3">
    <source>
        <dbReference type="ARBA" id="ARBA00012461"/>
    </source>
</evidence>
<name>A0A8T3YIX7_9ARCH</name>
<dbReference type="EC" id="2.7.7.24" evidence="3"/>
<dbReference type="InterPro" id="IPR005835">
    <property type="entry name" value="NTP_transferase_dom"/>
</dbReference>
<dbReference type="GO" id="GO:0046872">
    <property type="term" value="F:metal ion binding"/>
    <property type="evidence" value="ECO:0007669"/>
    <property type="project" value="UniProtKB-KW"/>
</dbReference>
<dbReference type="AlphaFoldDB" id="A0A8T3YIX7"/>
<gene>
    <name evidence="10" type="ORF">HY544_01760</name>
</gene>
<evidence type="ECO:0000256" key="4">
    <source>
        <dbReference type="ARBA" id="ARBA00022679"/>
    </source>
</evidence>